<dbReference type="EMBL" id="JABEBT010000019">
    <property type="protein sequence ID" value="KAF7637554.1"/>
    <property type="molecule type" value="Genomic_DNA"/>
</dbReference>
<feature type="non-terminal residue" evidence="1">
    <location>
        <position position="1"/>
    </location>
</feature>
<keyword evidence="2" id="KW-1185">Reference proteome</keyword>
<gene>
    <name evidence="1" type="ORF">Mgra_00003072</name>
</gene>
<protein>
    <submittedName>
        <fullName evidence="1">Uncharacterized protein</fullName>
    </submittedName>
</protein>
<evidence type="ECO:0000313" key="1">
    <source>
        <dbReference type="EMBL" id="KAF7637554.1"/>
    </source>
</evidence>
<sequence>MEVDILNVLLLKWSDCPKFTQPEEENNFVGIEKIVFSLNIFIPLFDQITRTHFSVHFDC</sequence>
<evidence type="ECO:0000313" key="2">
    <source>
        <dbReference type="Proteomes" id="UP000605970"/>
    </source>
</evidence>
<dbReference type="AlphaFoldDB" id="A0A8S9ZWW7"/>
<organism evidence="1 2">
    <name type="scientific">Meloidogyne graminicola</name>
    <dbReference type="NCBI Taxonomy" id="189291"/>
    <lineage>
        <taxon>Eukaryota</taxon>
        <taxon>Metazoa</taxon>
        <taxon>Ecdysozoa</taxon>
        <taxon>Nematoda</taxon>
        <taxon>Chromadorea</taxon>
        <taxon>Rhabditida</taxon>
        <taxon>Tylenchina</taxon>
        <taxon>Tylenchomorpha</taxon>
        <taxon>Tylenchoidea</taxon>
        <taxon>Meloidogynidae</taxon>
        <taxon>Meloidogyninae</taxon>
        <taxon>Meloidogyne</taxon>
    </lineage>
</organism>
<comment type="caution">
    <text evidence="1">The sequence shown here is derived from an EMBL/GenBank/DDBJ whole genome shotgun (WGS) entry which is preliminary data.</text>
</comment>
<reference evidence="1" key="1">
    <citation type="journal article" date="2020" name="Ecol. Evol.">
        <title>Genome structure and content of the rice root-knot nematode (Meloidogyne graminicola).</title>
        <authorList>
            <person name="Phan N.T."/>
            <person name="Danchin E.G.J."/>
            <person name="Klopp C."/>
            <person name="Perfus-Barbeoch L."/>
            <person name="Kozlowski D.K."/>
            <person name="Koutsovoulos G.D."/>
            <person name="Lopez-Roques C."/>
            <person name="Bouchez O."/>
            <person name="Zahm M."/>
            <person name="Besnard G."/>
            <person name="Bellafiore S."/>
        </authorList>
    </citation>
    <scope>NUCLEOTIDE SEQUENCE</scope>
    <source>
        <strain evidence="1">VN-18</strain>
    </source>
</reference>
<proteinExistence type="predicted"/>
<accession>A0A8S9ZWW7</accession>
<name>A0A8S9ZWW7_9BILA</name>
<dbReference type="Proteomes" id="UP000605970">
    <property type="component" value="Unassembled WGS sequence"/>
</dbReference>